<gene>
    <name evidence="3" type="ORF">EMA8858_01954</name>
</gene>
<feature type="signal peptide" evidence="1">
    <location>
        <begin position="1"/>
        <end position="20"/>
    </location>
</feature>
<dbReference type="InterPro" id="IPR011017">
    <property type="entry name" value="TRASH_dom"/>
</dbReference>
<evidence type="ECO:0000313" key="4">
    <source>
        <dbReference type="Proteomes" id="UP000837932"/>
    </source>
</evidence>
<dbReference type="RefSeq" id="WP_238806369.1">
    <property type="nucleotide sequence ID" value="NZ_CAKLPY010000001.1"/>
</dbReference>
<dbReference type="SMART" id="SM00746">
    <property type="entry name" value="TRASH"/>
    <property type="match status" value="1"/>
</dbReference>
<organism evidence="3 4">
    <name type="scientific">Emticicia aquatica</name>
    <dbReference type="NCBI Taxonomy" id="1681835"/>
    <lineage>
        <taxon>Bacteria</taxon>
        <taxon>Pseudomonadati</taxon>
        <taxon>Bacteroidota</taxon>
        <taxon>Cytophagia</taxon>
        <taxon>Cytophagales</taxon>
        <taxon>Leadbetterellaceae</taxon>
        <taxon>Emticicia</taxon>
    </lineage>
</organism>
<dbReference type="Gene3D" id="1.10.620.20">
    <property type="entry name" value="Ribonucleotide Reductase, subunit A"/>
    <property type="match status" value="1"/>
</dbReference>
<name>A0ABM9APK2_9BACT</name>
<reference evidence="3" key="1">
    <citation type="submission" date="2021-12" db="EMBL/GenBank/DDBJ databases">
        <authorList>
            <person name="Rodrigo-Torres L."/>
            <person name="Arahal R. D."/>
            <person name="Lucena T."/>
        </authorList>
    </citation>
    <scope>NUCLEOTIDE SEQUENCE</scope>
    <source>
        <strain evidence="3">CECT 8858</strain>
    </source>
</reference>
<dbReference type="Pfam" id="PF04945">
    <property type="entry name" value="YHS"/>
    <property type="match status" value="1"/>
</dbReference>
<dbReference type="Proteomes" id="UP000837932">
    <property type="component" value="Unassembled WGS sequence"/>
</dbReference>
<sequence length="84" mass="9681">MKTQLITSLFVLFVSFSVYAQEDKPAQKDKKIAEKEVKSQDPVCHMKVAKNTKITFKHKDNTYGFCGESCKESFVKNPDKYIKN</sequence>
<proteinExistence type="predicted"/>
<dbReference type="InterPro" id="IPR007029">
    <property type="entry name" value="YHS_dom"/>
</dbReference>
<feature type="chain" id="PRO_5046966360" description="TRASH domain-containing protein" evidence="1">
    <location>
        <begin position="21"/>
        <end position="84"/>
    </location>
</feature>
<protein>
    <recommendedName>
        <fullName evidence="2">TRASH domain-containing protein</fullName>
    </recommendedName>
</protein>
<comment type="caution">
    <text evidence="3">The sequence shown here is derived from an EMBL/GenBank/DDBJ whole genome shotgun (WGS) entry which is preliminary data.</text>
</comment>
<dbReference type="EMBL" id="CAKLPY010000001">
    <property type="protein sequence ID" value="CAH0995826.1"/>
    <property type="molecule type" value="Genomic_DNA"/>
</dbReference>
<keyword evidence="1" id="KW-0732">Signal</keyword>
<evidence type="ECO:0000259" key="2">
    <source>
        <dbReference type="SMART" id="SM00746"/>
    </source>
</evidence>
<feature type="domain" description="TRASH" evidence="2">
    <location>
        <begin position="41"/>
        <end position="78"/>
    </location>
</feature>
<keyword evidence="4" id="KW-1185">Reference proteome</keyword>
<evidence type="ECO:0000256" key="1">
    <source>
        <dbReference type="SAM" id="SignalP"/>
    </source>
</evidence>
<dbReference type="InterPro" id="IPR012348">
    <property type="entry name" value="RNR-like"/>
</dbReference>
<evidence type="ECO:0000313" key="3">
    <source>
        <dbReference type="EMBL" id="CAH0995826.1"/>
    </source>
</evidence>
<accession>A0ABM9APK2</accession>